<evidence type="ECO:0000313" key="4">
    <source>
        <dbReference type="Proteomes" id="UP001500782"/>
    </source>
</evidence>
<keyword evidence="2" id="KW-0472">Membrane</keyword>
<proteinExistence type="predicted"/>
<name>A0ABN0WCU4_9BACI</name>
<sequence>MKNRYLLQLLLCGVMLYYGLPRFDIYAGGAEGVFAISWLAFALFVIAGSLLGLLYTPKKATNKASKAPVRKTKRKSARSYS</sequence>
<evidence type="ECO:0000256" key="1">
    <source>
        <dbReference type="SAM" id="MobiDB-lite"/>
    </source>
</evidence>
<protein>
    <submittedName>
        <fullName evidence="3">Uncharacterized protein</fullName>
    </submittedName>
</protein>
<organism evidence="3 4">
    <name type="scientific">Bacillus carboniphilus</name>
    <dbReference type="NCBI Taxonomy" id="86663"/>
    <lineage>
        <taxon>Bacteria</taxon>
        <taxon>Bacillati</taxon>
        <taxon>Bacillota</taxon>
        <taxon>Bacilli</taxon>
        <taxon>Bacillales</taxon>
        <taxon>Bacillaceae</taxon>
        <taxon>Bacillus</taxon>
    </lineage>
</organism>
<reference evidence="3 4" key="1">
    <citation type="journal article" date="2019" name="Int. J. Syst. Evol. Microbiol.">
        <title>The Global Catalogue of Microorganisms (GCM) 10K type strain sequencing project: providing services to taxonomists for standard genome sequencing and annotation.</title>
        <authorList>
            <consortium name="The Broad Institute Genomics Platform"/>
            <consortium name="The Broad Institute Genome Sequencing Center for Infectious Disease"/>
            <person name="Wu L."/>
            <person name="Ma J."/>
        </authorList>
    </citation>
    <scope>NUCLEOTIDE SEQUENCE [LARGE SCALE GENOMIC DNA]</scope>
    <source>
        <strain evidence="3 4">JCM 9731</strain>
    </source>
</reference>
<gene>
    <name evidence="3" type="ORF">GCM10008967_24830</name>
</gene>
<keyword evidence="2" id="KW-0812">Transmembrane</keyword>
<dbReference type="EMBL" id="BAAADJ010000023">
    <property type="protein sequence ID" value="GAA0333139.1"/>
    <property type="molecule type" value="Genomic_DNA"/>
</dbReference>
<evidence type="ECO:0000256" key="2">
    <source>
        <dbReference type="SAM" id="Phobius"/>
    </source>
</evidence>
<keyword evidence="2" id="KW-1133">Transmembrane helix</keyword>
<feature type="region of interest" description="Disordered" evidence="1">
    <location>
        <begin position="60"/>
        <end position="81"/>
    </location>
</feature>
<keyword evidence="4" id="KW-1185">Reference proteome</keyword>
<evidence type="ECO:0000313" key="3">
    <source>
        <dbReference type="EMBL" id="GAA0333139.1"/>
    </source>
</evidence>
<feature type="transmembrane region" description="Helical" evidence="2">
    <location>
        <begin position="32"/>
        <end position="56"/>
    </location>
</feature>
<accession>A0ABN0WCU4</accession>
<dbReference type="RefSeq" id="WP_343799506.1">
    <property type="nucleotide sequence ID" value="NZ_BAAADJ010000023.1"/>
</dbReference>
<feature type="compositionally biased region" description="Basic residues" evidence="1">
    <location>
        <begin position="68"/>
        <end position="81"/>
    </location>
</feature>
<comment type="caution">
    <text evidence="3">The sequence shown here is derived from an EMBL/GenBank/DDBJ whole genome shotgun (WGS) entry which is preliminary data.</text>
</comment>
<dbReference type="Proteomes" id="UP001500782">
    <property type="component" value="Unassembled WGS sequence"/>
</dbReference>